<sequence length="317" mass="35056">MVSLPKLAILLAGASLSQAHLVFVRLAHNGVWQPPLRFIRNNTSPFQEDPSGGRTAESWWASPTWPTDAPNSVRCGRDNMGWANKTDVLKVKPGDTMEFVLTGASLEPWTWDNEDLVQWDNCPEGRGACNTRSNNTDKSIRPFKVIHPGSVIMHLSKVPAGQDVHAYDGSGEWVKIYTLGLEIRKDLWPDVVYWLPLNGAELPPRFIATIPKQTPGGQYLLRVDQSVLGQYGVDPQIYPSCAQIEVVSEVTGDLPKAVKIPEALQKDSPGMAYVPEHWPNGYTYPGGPLWDGEKLEQDYPPHKDLSLEDGPPNLSSA</sequence>
<keyword evidence="7" id="KW-0560">Oxidoreductase</keyword>
<evidence type="ECO:0000256" key="6">
    <source>
        <dbReference type="ARBA" id="ARBA00023001"/>
    </source>
</evidence>
<evidence type="ECO:0000256" key="2">
    <source>
        <dbReference type="ARBA" id="ARBA00004613"/>
    </source>
</evidence>
<comment type="catalytic activity">
    <reaction evidence="14">
        <text>[(1-&gt;4)-beta-D-glucosyl]n+m + reduced acceptor + O2 = 4-dehydro-beta-D-glucosyl-[(1-&gt;4)-beta-D-glucosyl]n-1 + [(1-&gt;4)-beta-D-glucosyl]m + acceptor + H2O.</text>
        <dbReference type="EC" id="1.14.99.56"/>
    </reaction>
</comment>
<evidence type="ECO:0000259" key="18">
    <source>
        <dbReference type="Pfam" id="PF03443"/>
    </source>
</evidence>
<feature type="region of interest" description="Disordered" evidence="16">
    <location>
        <begin position="285"/>
        <end position="317"/>
    </location>
</feature>
<dbReference type="Gene3D" id="2.70.50.70">
    <property type="match status" value="1"/>
</dbReference>
<evidence type="ECO:0000256" key="11">
    <source>
        <dbReference type="ARBA" id="ARBA00023277"/>
    </source>
</evidence>
<comment type="subcellular location">
    <subcellularLocation>
        <location evidence="2">Secreted</location>
    </subcellularLocation>
</comment>
<keyword evidence="9" id="KW-0503">Monooxygenase</keyword>
<feature type="compositionally biased region" description="Basic and acidic residues" evidence="16">
    <location>
        <begin position="291"/>
        <end position="306"/>
    </location>
</feature>
<gene>
    <name evidence="19" type="ORF">P171DRAFT_437942</name>
</gene>
<feature type="region of interest" description="Disordered" evidence="16">
    <location>
        <begin position="44"/>
        <end position="63"/>
    </location>
</feature>
<evidence type="ECO:0000256" key="10">
    <source>
        <dbReference type="ARBA" id="ARBA00023157"/>
    </source>
</evidence>
<dbReference type="GO" id="GO:0046872">
    <property type="term" value="F:metal ion binding"/>
    <property type="evidence" value="ECO:0007669"/>
    <property type="project" value="UniProtKB-KW"/>
</dbReference>
<evidence type="ECO:0000256" key="14">
    <source>
        <dbReference type="ARBA" id="ARBA00045077"/>
    </source>
</evidence>
<dbReference type="PANTHER" id="PTHR33353:SF10">
    <property type="entry name" value="ENDO-BETA-1,4-GLUCANASE D"/>
    <property type="match status" value="1"/>
</dbReference>
<evidence type="ECO:0000256" key="16">
    <source>
        <dbReference type="SAM" id="MobiDB-lite"/>
    </source>
</evidence>
<dbReference type="GO" id="GO:0004497">
    <property type="term" value="F:monooxygenase activity"/>
    <property type="evidence" value="ECO:0007669"/>
    <property type="project" value="UniProtKB-KW"/>
</dbReference>
<evidence type="ECO:0000256" key="8">
    <source>
        <dbReference type="ARBA" id="ARBA00023008"/>
    </source>
</evidence>
<dbReference type="GO" id="GO:0030245">
    <property type="term" value="P:cellulose catabolic process"/>
    <property type="evidence" value="ECO:0007669"/>
    <property type="project" value="UniProtKB-KW"/>
</dbReference>
<keyword evidence="6" id="KW-0136">Cellulose degradation</keyword>
<dbReference type="EC" id="1.14.99.56" evidence="15"/>
<keyword evidence="8" id="KW-0186">Copper</keyword>
<dbReference type="GO" id="GO:0005576">
    <property type="term" value="C:extracellular region"/>
    <property type="evidence" value="ECO:0007669"/>
    <property type="project" value="UniProtKB-SubCell"/>
</dbReference>
<feature type="signal peptide" evidence="17">
    <location>
        <begin position="1"/>
        <end position="19"/>
    </location>
</feature>
<feature type="chain" id="PRO_5040177562" description="lytic cellulose monooxygenase (C4-dehydrogenating)" evidence="17">
    <location>
        <begin position="20"/>
        <end position="317"/>
    </location>
</feature>
<keyword evidence="4" id="KW-0479">Metal-binding</keyword>
<dbReference type="EMBL" id="MU001492">
    <property type="protein sequence ID" value="KAF2451158.1"/>
    <property type="molecule type" value="Genomic_DNA"/>
</dbReference>
<evidence type="ECO:0000256" key="7">
    <source>
        <dbReference type="ARBA" id="ARBA00023002"/>
    </source>
</evidence>
<evidence type="ECO:0000256" key="3">
    <source>
        <dbReference type="ARBA" id="ARBA00022525"/>
    </source>
</evidence>
<evidence type="ECO:0000256" key="13">
    <source>
        <dbReference type="ARBA" id="ARBA00044502"/>
    </source>
</evidence>
<keyword evidence="5 17" id="KW-0732">Signal</keyword>
<dbReference type="AlphaFoldDB" id="A0A9P4PXR5"/>
<dbReference type="InterPro" id="IPR049892">
    <property type="entry name" value="AA9"/>
</dbReference>
<dbReference type="PANTHER" id="PTHR33353">
    <property type="entry name" value="PUTATIVE (AFU_ORTHOLOGUE AFUA_1G12560)-RELATED"/>
    <property type="match status" value="1"/>
</dbReference>
<keyword evidence="20" id="KW-1185">Reference proteome</keyword>
<evidence type="ECO:0000313" key="19">
    <source>
        <dbReference type="EMBL" id="KAF2451158.1"/>
    </source>
</evidence>
<keyword evidence="3" id="KW-0964">Secreted</keyword>
<evidence type="ECO:0000256" key="12">
    <source>
        <dbReference type="ARBA" id="ARBA00023326"/>
    </source>
</evidence>
<evidence type="ECO:0000256" key="9">
    <source>
        <dbReference type="ARBA" id="ARBA00023033"/>
    </source>
</evidence>
<name>A0A9P4PXR5_9PLEO</name>
<evidence type="ECO:0000256" key="1">
    <source>
        <dbReference type="ARBA" id="ARBA00001973"/>
    </source>
</evidence>
<protein>
    <recommendedName>
        <fullName evidence="15">lytic cellulose monooxygenase (C4-dehydrogenating)</fullName>
        <ecNumber evidence="15">1.14.99.56</ecNumber>
    </recommendedName>
</protein>
<reference evidence="19" key="1">
    <citation type="journal article" date="2020" name="Stud. Mycol.">
        <title>101 Dothideomycetes genomes: a test case for predicting lifestyles and emergence of pathogens.</title>
        <authorList>
            <person name="Haridas S."/>
            <person name="Albert R."/>
            <person name="Binder M."/>
            <person name="Bloem J."/>
            <person name="Labutti K."/>
            <person name="Salamov A."/>
            <person name="Andreopoulos B."/>
            <person name="Baker S."/>
            <person name="Barry K."/>
            <person name="Bills G."/>
            <person name="Bluhm B."/>
            <person name="Cannon C."/>
            <person name="Castanera R."/>
            <person name="Culley D."/>
            <person name="Daum C."/>
            <person name="Ezra D."/>
            <person name="Gonzalez J."/>
            <person name="Henrissat B."/>
            <person name="Kuo A."/>
            <person name="Liang C."/>
            <person name="Lipzen A."/>
            <person name="Lutzoni F."/>
            <person name="Magnuson J."/>
            <person name="Mondo S."/>
            <person name="Nolan M."/>
            <person name="Ohm R."/>
            <person name="Pangilinan J."/>
            <person name="Park H.-J."/>
            <person name="Ramirez L."/>
            <person name="Alfaro M."/>
            <person name="Sun H."/>
            <person name="Tritt A."/>
            <person name="Yoshinaga Y."/>
            <person name="Zwiers L.-H."/>
            <person name="Turgeon B."/>
            <person name="Goodwin S."/>
            <person name="Spatafora J."/>
            <person name="Crous P."/>
            <person name="Grigoriev I."/>
        </authorList>
    </citation>
    <scope>NUCLEOTIDE SEQUENCE</scope>
    <source>
        <strain evidence="19">CBS 690.94</strain>
    </source>
</reference>
<evidence type="ECO:0000313" key="20">
    <source>
        <dbReference type="Proteomes" id="UP000799764"/>
    </source>
</evidence>
<organism evidence="19 20">
    <name type="scientific">Karstenula rhodostoma CBS 690.94</name>
    <dbReference type="NCBI Taxonomy" id="1392251"/>
    <lineage>
        <taxon>Eukaryota</taxon>
        <taxon>Fungi</taxon>
        <taxon>Dikarya</taxon>
        <taxon>Ascomycota</taxon>
        <taxon>Pezizomycotina</taxon>
        <taxon>Dothideomycetes</taxon>
        <taxon>Pleosporomycetidae</taxon>
        <taxon>Pleosporales</taxon>
        <taxon>Massarineae</taxon>
        <taxon>Didymosphaeriaceae</taxon>
        <taxon>Karstenula</taxon>
    </lineage>
</organism>
<dbReference type="Proteomes" id="UP000799764">
    <property type="component" value="Unassembled WGS sequence"/>
</dbReference>
<dbReference type="InterPro" id="IPR005103">
    <property type="entry name" value="AA9_LPMO"/>
</dbReference>
<evidence type="ECO:0000256" key="4">
    <source>
        <dbReference type="ARBA" id="ARBA00022723"/>
    </source>
</evidence>
<comment type="caution">
    <text evidence="19">The sequence shown here is derived from an EMBL/GenBank/DDBJ whole genome shotgun (WGS) entry which is preliminary data.</text>
</comment>
<keyword evidence="11" id="KW-0119">Carbohydrate metabolism</keyword>
<evidence type="ECO:0000256" key="5">
    <source>
        <dbReference type="ARBA" id="ARBA00022729"/>
    </source>
</evidence>
<dbReference type="OrthoDB" id="3496539at2759"/>
<proteinExistence type="inferred from homology"/>
<evidence type="ECO:0000256" key="17">
    <source>
        <dbReference type="SAM" id="SignalP"/>
    </source>
</evidence>
<dbReference type="Pfam" id="PF03443">
    <property type="entry name" value="AA9"/>
    <property type="match status" value="1"/>
</dbReference>
<comment type="cofactor">
    <cofactor evidence="1">
        <name>Cu(2+)</name>
        <dbReference type="ChEBI" id="CHEBI:29036"/>
    </cofactor>
</comment>
<accession>A0A9P4PXR5</accession>
<evidence type="ECO:0000256" key="15">
    <source>
        <dbReference type="ARBA" id="ARBA00047174"/>
    </source>
</evidence>
<comment type="similarity">
    <text evidence="13">Belongs to the polysaccharide monooxygenase AA9 family.</text>
</comment>
<keyword evidence="12" id="KW-0624">Polysaccharide degradation</keyword>
<keyword evidence="10" id="KW-1015">Disulfide bond</keyword>
<feature type="domain" description="Auxiliary Activity family 9 catalytic" evidence="18">
    <location>
        <begin position="22"/>
        <end position="275"/>
    </location>
</feature>